<keyword evidence="4" id="KW-1185">Reference proteome</keyword>
<dbReference type="InterPro" id="IPR037049">
    <property type="entry name" value="DUF1214_C_sf"/>
</dbReference>
<comment type="caution">
    <text evidence="3">The sequence shown here is derived from an EMBL/GenBank/DDBJ whole genome shotgun (WGS) entry which is preliminary data.</text>
</comment>
<feature type="region of interest" description="Disordered" evidence="1">
    <location>
        <begin position="44"/>
        <end position="72"/>
    </location>
</feature>
<evidence type="ECO:0000313" key="4">
    <source>
        <dbReference type="Proteomes" id="UP000481252"/>
    </source>
</evidence>
<evidence type="ECO:0000259" key="2">
    <source>
        <dbReference type="Pfam" id="PF06742"/>
    </source>
</evidence>
<dbReference type="Gene3D" id="2.60.120.600">
    <property type="entry name" value="Domain of unknown function DUF1214, C-terminal domain"/>
    <property type="match status" value="1"/>
</dbReference>
<dbReference type="Pfam" id="PF06742">
    <property type="entry name" value="DUF1214"/>
    <property type="match status" value="1"/>
</dbReference>
<gene>
    <name evidence="3" type="ORF">G6N74_26680</name>
</gene>
<dbReference type="EMBL" id="JAAKZG010000018">
    <property type="protein sequence ID" value="NGN44649.1"/>
    <property type="molecule type" value="Genomic_DNA"/>
</dbReference>
<protein>
    <submittedName>
        <fullName evidence="3">DUF1214 domain-containing protein</fullName>
    </submittedName>
</protein>
<feature type="non-terminal residue" evidence="3">
    <location>
        <position position="1"/>
    </location>
</feature>
<organism evidence="3 4">
    <name type="scientific">Mesorhizobium zhangyense</name>
    <dbReference type="NCBI Taxonomy" id="1776730"/>
    <lineage>
        <taxon>Bacteria</taxon>
        <taxon>Pseudomonadati</taxon>
        <taxon>Pseudomonadota</taxon>
        <taxon>Alphaproteobacteria</taxon>
        <taxon>Hyphomicrobiales</taxon>
        <taxon>Phyllobacteriaceae</taxon>
        <taxon>Mesorhizobium</taxon>
    </lineage>
</organism>
<feature type="compositionally biased region" description="Polar residues" evidence="1">
    <location>
        <begin position="60"/>
        <end position="72"/>
    </location>
</feature>
<dbReference type="Proteomes" id="UP000481252">
    <property type="component" value="Unassembled WGS sequence"/>
</dbReference>
<name>A0A7C9VG64_9HYPH</name>
<dbReference type="SUPFAM" id="SSF160935">
    <property type="entry name" value="VPA0735-like"/>
    <property type="match status" value="1"/>
</dbReference>
<proteinExistence type="predicted"/>
<dbReference type="AlphaFoldDB" id="A0A7C9VG64"/>
<accession>A0A7C9VG64</accession>
<dbReference type="InterPro" id="IPR010621">
    <property type="entry name" value="DUF1214"/>
</dbReference>
<feature type="region of interest" description="Disordered" evidence="1">
    <location>
        <begin position="98"/>
        <end position="119"/>
    </location>
</feature>
<feature type="domain" description="DUF1214" evidence="2">
    <location>
        <begin position="9"/>
        <end position="91"/>
    </location>
</feature>
<sequence length="138" mass="15133">NLPPPGRLIPEQVATWALRGTGDDTETRAFFDNTPDGVVDRSSRADIMKNGDGSVDLYTGPTSPTGQEKNWSPTISGKAWSALFRFYRPTEPYFDRSWSGRTSLPASKGRAGPYSMSGTSPSPWLADARRFATSISIW</sequence>
<reference evidence="3 4" key="1">
    <citation type="submission" date="2020-02" db="EMBL/GenBank/DDBJ databases">
        <title>Genome sequence of the type strain CGMCC 1.15528 of Mesorhizobium zhangyense.</title>
        <authorList>
            <person name="Gao J."/>
            <person name="Sun J."/>
        </authorList>
    </citation>
    <scope>NUCLEOTIDE SEQUENCE [LARGE SCALE GENOMIC DNA]</scope>
    <source>
        <strain evidence="3 4">CGMCC 1.15528</strain>
    </source>
</reference>
<evidence type="ECO:0000256" key="1">
    <source>
        <dbReference type="SAM" id="MobiDB-lite"/>
    </source>
</evidence>
<evidence type="ECO:0000313" key="3">
    <source>
        <dbReference type="EMBL" id="NGN44649.1"/>
    </source>
</evidence>